<evidence type="ECO:0000313" key="2">
    <source>
        <dbReference type="EMBL" id="GAA4986467.1"/>
    </source>
</evidence>
<dbReference type="EMBL" id="BAABHS010000031">
    <property type="protein sequence ID" value="GAA4986467.1"/>
    <property type="molecule type" value="Genomic_DNA"/>
</dbReference>
<protein>
    <recommendedName>
        <fullName evidence="4">Aromatic ring-opening dioxygenase LigA</fullName>
    </recommendedName>
</protein>
<gene>
    <name evidence="2" type="ORF">GCM10023205_66360</name>
</gene>
<comment type="caution">
    <text evidence="2">The sequence shown here is derived from an EMBL/GenBank/DDBJ whole genome shotgun (WGS) entry which is preliminary data.</text>
</comment>
<evidence type="ECO:0000256" key="1">
    <source>
        <dbReference type="SAM" id="MobiDB-lite"/>
    </source>
</evidence>
<dbReference type="RefSeq" id="WP_345679479.1">
    <property type="nucleotide sequence ID" value="NZ_BAABHS010000031.1"/>
</dbReference>
<organism evidence="2 3">
    <name type="scientific">Yinghuangia aomiensis</name>
    <dbReference type="NCBI Taxonomy" id="676205"/>
    <lineage>
        <taxon>Bacteria</taxon>
        <taxon>Bacillati</taxon>
        <taxon>Actinomycetota</taxon>
        <taxon>Actinomycetes</taxon>
        <taxon>Kitasatosporales</taxon>
        <taxon>Streptomycetaceae</taxon>
        <taxon>Yinghuangia</taxon>
    </lineage>
</organism>
<accession>A0ABP9I2X8</accession>
<feature type="region of interest" description="Disordered" evidence="1">
    <location>
        <begin position="320"/>
        <end position="361"/>
    </location>
</feature>
<dbReference type="Proteomes" id="UP001500466">
    <property type="component" value="Unassembled WGS sequence"/>
</dbReference>
<dbReference type="InterPro" id="IPR045998">
    <property type="entry name" value="DUF5954"/>
</dbReference>
<sequence length="361" mass="39075">MEYGDAGHAVPGGVRPVVVRVPVEPVEAAAEADAADAALRNDKLVVRGPLFGIAAQSPADGAAWRVICPVVDDCPQLARDGLNSRLWFRAKDTDCDREMRQLLLSAVARLETERVDDLTVGGTRYRVIRAEEYAVADGNGIEGPRPTDPEPLVPDWDRATNDPRIDDGLVLDPYAAVPPSQALERLALRDLHYTGDRFPDHVRADSEQALFSHPDVLLLPATFTVVEQHAGGWTPSNGPHATAHAARKSLHFALTWFWPRKNGLIAYDADPQLDAETSDAPELAPYAEAAAALRAGGPHANRLEFAGGVHQLCRTRRLVRWGPDGPEGPRPSDVNSQDPAQLHPRMDEDGNVLSGTVTPEG</sequence>
<name>A0ABP9I2X8_9ACTN</name>
<proteinExistence type="predicted"/>
<evidence type="ECO:0000313" key="3">
    <source>
        <dbReference type="Proteomes" id="UP001500466"/>
    </source>
</evidence>
<evidence type="ECO:0008006" key="4">
    <source>
        <dbReference type="Google" id="ProtNLM"/>
    </source>
</evidence>
<keyword evidence="3" id="KW-1185">Reference proteome</keyword>
<dbReference type="Pfam" id="PF19379">
    <property type="entry name" value="DUF5954"/>
    <property type="match status" value="1"/>
</dbReference>
<reference evidence="3" key="1">
    <citation type="journal article" date="2019" name="Int. J. Syst. Evol. Microbiol.">
        <title>The Global Catalogue of Microorganisms (GCM) 10K type strain sequencing project: providing services to taxonomists for standard genome sequencing and annotation.</title>
        <authorList>
            <consortium name="The Broad Institute Genomics Platform"/>
            <consortium name="The Broad Institute Genome Sequencing Center for Infectious Disease"/>
            <person name="Wu L."/>
            <person name="Ma J."/>
        </authorList>
    </citation>
    <scope>NUCLEOTIDE SEQUENCE [LARGE SCALE GENOMIC DNA]</scope>
    <source>
        <strain evidence="3">JCM 17986</strain>
    </source>
</reference>